<dbReference type="Gene3D" id="3.40.50.300">
    <property type="entry name" value="P-loop containing nucleotide triphosphate hydrolases"/>
    <property type="match status" value="1"/>
</dbReference>
<dbReference type="GO" id="GO:0005525">
    <property type="term" value="F:GTP binding"/>
    <property type="evidence" value="ECO:0007669"/>
    <property type="project" value="UniProtKB-KW"/>
</dbReference>
<evidence type="ECO:0000256" key="2">
    <source>
        <dbReference type="ARBA" id="ARBA00023134"/>
    </source>
</evidence>
<dbReference type="InterPro" id="IPR024156">
    <property type="entry name" value="Small_GTPase_ARF"/>
</dbReference>
<dbReference type="InterPro" id="IPR006689">
    <property type="entry name" value="Small_GTPase_ARF/SAR"/>
</dbReference>
<dbReference type="PANTHER" id="PTHR45909">
    <property type="entry name" value="ADP-RIBOSYLATION FACTOR-RELATED PROTEIN 1"/>
    <property type="match status" value="1"/>
</dbReference>
<dbReference type="PANTHER" id="PTHR45909:SF1">
    <property type="entry name" value="ADP-RIBOSYLATION FACTOR-RELATED PROTEIN 1"/>
    <property type="match status" value="1"/>
</dbReference>
<dbReference type="PhylomeDB" id="A0A060T4H0"/>
<evidence type="ECO:0000313" key="5">
    <source>
        <dbReference type="EMBL" id="CDP34081.1"/>
    </source>
</evidence>
<dbReference type="NCBIfam" id="TIGR00231">
    <property type="entry name" value="small_GTP"/>
    <property type="match status" value="1"/>
</dbReference>
<reference evidence="5" key="1">
    <citation type="submission" date="2014-02" db="EMBL/GenBank/DDBJ databases">
        <authorList>
            <person name="Genoscope - CEA"/>
        </authorList>
    </citation>
    <scope>NUCLEOTIDE SEQUENCE</scope>
    <source>
        <strain evidence="5">LS3</strain>
    </source>
</reference>
<dbReference type="PROSITE" id="PS51419">
    <property type="entry name" value="RAB"/>
    <property type="match status" value="1"/>
</dbReference>
<keyword evidence="4" id="KW-0479">Metal-binding</keyword>
<evidence type="ECO:0000256" key="3">
    <source>
        <dbReference type="PIRSR" id="PIRSR606689-1"/>
    </source>
</evidence>
<dbReference type="SMART" id="SM00175">
    <property type="entry name" value="RAB"/>
    <property type="match status" value="1"/>
</dbReference>
<sequence>MYHLVKSVYASWTRQEEYSVLILGLDNAGKTTLLENIKTQYGAKGLSPEQIGPTVGQNVGRVKVNNVLLKLWDLGGQESLRTLWESYYDVAHAVVFVVDSTDSDRIEECRDALDNIITNDKIEGIPVLMLANKQDREERMEVQDIKEIFNKIAEKMSARDSRVLPVSALQGTGVKDAVEWLTVRLVRNKQTRPPNLR</sequence>
<dbReference type="EMBL" id="HG937693">
    <property type="protein sequence ID" value="CDP34081.1"/>
    <property type="molecule type" value="Genomic_DNA"/>
</dbReference>
<dbReference type="InterPro" id="IPR005225">
    <property type="entry name" value="Small_GTP-bd"/>
</dbReference>
<dbReference type="SUPFAM" id="SSF52540">
    <property type="entry name" value="P-loop containing nucleoside triphosphate hydrolases"/>
    <property type="match status" value="1"/>
</dbReference>
<feature type="binding site" evidence="3">
    <location>
        <begin position="132"/>
        <end position="135"/>
    </location>
    <ligand>
        <name>GTP</name>
        <dbReference type="ChEBI" id="CHEBI:37565"/>
    </ligand>
</feature>
<dbReference type="PRINTS" id="PR00449">
    <property type="entry name" value="RASTRNSFRMNG"/>
</dbReference>
<keyword evidence="1 3" id="KW-0547">Nucleotide-binding</keyword>
<protein>
    <submittedName>
        <fullName evidence="5">ARAD1C04224p</fullName>
    </submittedName>
</protein>
<dbReference type="GO" id="GO:0046872">
    <property type="term" value="F:metal ion binding"/>
    <property type="evidence" value="ECO:0007669"/>
    <property type="project" value="UniProtKB-KW"/>
</dbReference>
<dbReference type="InterPro" id="IPR027417">
    <property type="entry name" value="P-loop_NTPase"/>
</dbReference>
<reference evidence="5" key="2">
    <citation type="submission" date="2014-06" db="EMBL/GenBank/DDBJ databases">
        <title>The complete genome of Blastobotrys (Arxula) adeninivorans LS3 - a yeast of biotechnological interest.</title>
        <authorList>
            <person name="Kunze G."/>
            <person name="Gaillardin C."/>
            <person name="Czernicka M."/>
            <person name="Durrens P."/>
            <person name="Martin T."/>
            <person name="Boer E."/>
            <person name="Gabaldon T."/>
            <person name="Cruz J."/>
            <person name="Talla E."/>
            <person name="Marck C."/>
            <person name="Goffeau A."/>
            <person name="Barbe V."/>
            <person name="Baret P."/>
            <person name="Baronian K."/>
            <person name="Beier S."/>
            <person name="Bleykasten C."/>
            <person name="Bode R."/>
            <person name="Casaregola S."/>
            <person name="Despons L."/>
            <person name="Fairhead C."/>
            <person name="Giersberg M."/>
            <person name="Gierski P."/>
            <person name="Hahnel U."/>
            <person name="Hartmann A."/>
            <person name="Jankowska D."/>
            <person name="Jubin C."/>
            <person name="Jung P."/>
            <person name="Lafontaine I."/>
            <person name="Leh-Louis V."/>
            <person name="Lemaire M."/>
            <person name="Marcet-Houben M."/>
            <person name="Mascher M."/>
            <person name="Morel G."/>
            <person name="Richard G.-F."/>
            <person name="Riechen J."/>
            <person name="Sacerdot C."/>
            <person name="Sarkar A."/>
            <person name="Savel G."/>
            <person name="Schacherer J."/>
            <person name="Sherman D."/>
            <person name="Straub M.-L."/>
            <person name="Stein N."/>
            <person name="Thierry A."/>
            <person name="Trautwein-Schult A."/>
            <person name="Westhof E."/>
            <person name="Worch S."/>
            <person name="Dujon B."/>
            <person name="Souciet J.-L."/>
            <person name="Wincker P."/>
            <person name="Scholz U."/>
            <person name="Neuveglise N."/>
        </authorList>
    </citation>
    <scope>NUCLEOTIDE SEQUENCE</scope>
    <source>
        <strain evidence="5">LS3</strain>
    </source>
</reference>
<dbReference type="GO" id="GO:0003924">
    <property type="term" value="F:GTPase activity"/>
    <property type="evidence" value="ECO:0007669"/>
    <property type="project" value="InterPro"/>
</dbReference>
<dbReference type="AlphaFoldDB" id="A0A060T4H0"/>
<dbReference type="SMART" id="SM00177">
    <property type="entry name" value="ARF"/>
    <property type="match status" value="1"/>
</dbReference>
<organism evidence="5">
    <name type="scientific">Blastobotrys adeninivorans</name>
    <name type="common">Yeast</name>
    <name type="synonym">Arxula adeninivorans</name>
    <dbReference type="NCBI Taxonomy" id="409370"/>
    <lineage>
        <taxon>Eukaryota</taxon>
        <taxon>Fungi</taxon>
        <taxon>Dikarya</taxon>
        <taxon>Ascomycota</taxon>
        <taxon>Saccharomycotina</taxon>
        <taxon>Dipodascomycetes</taxon>
        <taxon>Dipodascales</taxon>
        <taxon>Trichomonascaceae</taxon>
        <taxon>Blastobotrys</taxon>
    </lineage>
</organism>
<dbReference type="FunFam" id="3.40.50.300:FF:001317">
    <property type="entry name" value="Putative ADP-ribosylation factor"/>
    <property type="match status" value="1"/>
</dbReference>
<dbReference type="SMART" id="SM00178">
    <property type="entry name" value="SAR"/>
    <property type="match status" value="1"/>
</dbReference>
<feature type="binding site" evidence="4">
    <location>
        <position position="31"/>
    </location>
    <ligand>
        <name>Mg(2+)</name>
        <dbReference type="ChEBI" id="CHEBI:18420"/>
    </ligand>
</feature>
<feature type="binding site" evidence="3">
    <location>
        <begin position="24"/>
        <end position="31"/>
    </location>
    <ligand>
        <name>GTP</name>
        <dbReference type="ChEBI" id="CHEBI:37565"/>
    </ligand>
</feature>
<accession>A0A060T4H0</accession>
<feature type="binding site" evidence="3">
    <location>
        <position position="76"/>
    </location>
    <ligand>
        <name>GTP</name>
        <dbReference type="ChEBI" id="CHEBI:37565"/>
    </ligand>
</feature>
<feature type="binding site" evidence="4">
    <location>
        <position position="54"/>
    </location>
    <ligand>
        <name>Mg(2+)</name>
        <dbReference type="ChEBI" id="CHEBI:18420"/>
    </ligand>
</feature>
<dbReference type="Pfam" id="PF00025">
    <property type="entry name" value="Arf"/>
    <property type="match status" value="1"/>
</dbReference>
<dbReference type="PROSITE" id="PS51417">
    <property type="entry name" value="ARF"/>
    <property type="match status" value="1"/>
</dbReference>
<dbReference type="GO" id="GO:0043001">
    <property type="term" value="P:Golgi to plasma membrane protein transport"/>
    <property type="evidence" value="ECO:0007669"/>
    <property type="project" value="TreeGrafter"/>
</dbReference>
<dbReference type="GO" id="GO:0005794">
    <property type="term" value="C:Golgi apparatus"/>
    <property type="evidence" value="ECO:0007669"/>
    <property type="project" value="TreeGrafter"/>
</dbReference>
<proteinExistence type="predicted"/>
<name>A0A060T4H0_BLAAD</name>
<keyword evidence="2 3" id="KW-0342">GTP-binding</keyword>
<dbReference type="CDD" id="cd04160">
    <property type="entry name" value="Arfrp1"/>
    <property type="match status" value="1"/>
</dbReference>
<keyword evidence="4" id="KW-0460">Magnesium</keyword>
<dbReference type="GO" id="GO:0006886">
    <property type="term" value="P:intracellular protein transport"/>
    <property type="evidence" value="ECO:0007669"/>
    <property type="project" value="TreeGrafter"/>
</dbReference>
<evidence type="ECO:0000256" key="4">
    <source>
        <dbReference type="PIRSR" id="PIRSR606689-2"/>
    </source>
</evidence>
<evidence type="ECO:0000256" key="1">
    <source>
        <dbReference type="ARBA" id="ARBA00022741"/>
    </source>
</evidence>
<dbReference type="GO" id="GO:0034067">
    <property type="term" value="P:protein localization to Golgi apparatus"/>
    <property type="evidence" value="ECO:0007669"/>
    <property type="project" value="TreeGrafter"/>
</dbReference>
<gene>
    <name evidence="5" type="ORF">GNLVRS02_ARAD1C04224g</name>
</gene>